<dbReference type="Proteomes" id="UP000049455">
    <property type="component" value="Unassembled WGS sequence"/>
</dbReference>
<dbReference type="AlphaFoldDB" id="A0A0M7BGK4"/>
<gene>
    <name evidence="2" type="ORF">JSE7799_03725</name>
</gene>
<dbReference type="EMBL" id="CYPR01000247">
    <property type="protein sequence ID" value="CUH40984.1"/>
    <property type="molecule type" value="Genomic_DNA"/>
</dbReference>
<keyword evidence="3" id="KW-1185">Reference proteome</keyword>
<evidence type="ECO:0000313" key="2">
    <source>
        <dbReference type="EMBL" id="CUH40984.1"/>
    </source>
</evidence>
<sequence length="288" mass="31632">MVALQDLFDPAVEALDHSVGLRRLRRGQAVVDVEGGAKRVEGVLSRGSPLAQAENAGGELLAIVGENGADADRAGALQIAQEAPCVGRGLCREDTDEDPSGRPVDGHEEVTAAGLIGHLRQVFHVDVEVARLVGLEGAVLRLGRLGLQVAQVSHAMPAQAAIQPRARGVRVQELPHNRQQIIQRHQQRLSQGHRDGLLRWCQRRLEPVRRVAAIRDAVALAPLVNGLLRYAEALGQHRSRLRARLDRRPHLRRGRGLLVKMYQHGRAPSRRSLRTDLAMKSADRRGER</sequence>
<feature type="region of interest" description="Disordered" evidence="1">
    <location>
        <begin position="265"/>
        <end position="288"/>
    </location>
</feature>
<protein>
    <submittedName>
        <fullName evidence="2">Uncharacterized protein</fullName>
    </submittedName>
</protein>
<dbReference type="STRING" id="313367.JSE7799_03725"/>
<accession>A0A0M7BGK4</accession>
<proteinExistence type="predicted"/>
<reference evidence="2 3" key="1">
    <citation type="submission" date="2015-09" db="EMBL/GenBank/DDBJ databases">
        <authorList>
            <person name="Jackson K.R."/>
            <person name="Lunt B.L."/>
            <person name="Fisher J.N.B."/>
            <person name="Gardner A.V."/>
            <person name="Bailey M.E."/>
            <person name="Deus L.M."/>
            <person name="Earl A.S."/>
            <person name="Gibby P.D."/>
            <person name="Hartmann K.A."/>
            <person name="Liu J.E."/>
            <person name="Manci A.M."/>
            <person name="Nielsen D.A."/>
            <person name="Solomon M.B."/>
            <person name="Breakwell D.P."/>
            <person name="Burnett S.H."/>
            <person name="Grose J.H."/>
        </authorList>
    </citation>
    <scope>NUCLEOTIDE SEQUENCE [LARGE SCALE GENOMIC DNA]</scope>
    <source>
        <strain evidence="2 3">CECT 7799</strain>
    </source>
</reference>
<evidence type="ECO:0000313" key="3">
    <source>
        <dbReference type="Proteomes" id="UP000049455"/>
    </source>
</evidence>
<organism evidence="2 3">
    <name type="scientific">Jannaschia seosinensis</name>
    <dbReference type="NCBI Taxonomy" id="313367"/>
    <lineage>
        <taxon>Bacteria</taxon>
        <taxon>Pseudomonadati</taxon>
        <taxon>Pseudomonadota</taxon>
        <taxon>Alphaproteobacteria</taxon>
        <taxon>Rhodobacterales</taxon>
        <taxon>Roseobacteraceae</taxon>
        <taxon>Jannaschia</taxon>
    </lineage>
</organism>
<evidence type="ECO:0000256" key="1">
    <source>
        <dbReference type="SAM" id="MobiDB-lite"/>
    </source>
</evidence>
<name>A0A0M7BGK4_9RHOB</name>